<sequence length="66" mass="7135">MQDNLSKLSAIGMLMAGVGLTIAGFIVPPLGEISDSVLWFTAQTLIYAGSIFGVKVYIDHQLKTRH</sequence>
<reference evidence="2 3" key="1">
    <citation type="submission" date="2020-08" db="EMBL/GenBank/DDBJ databases">
        <title>Genomic Encyclopedia of Type Strains, Phase IV (KMG-IV): sequencing the most valuable type-strain genomes for metagenomic binning, comparative biology and taxonomic classification.</title>
        <authorList>
            <person name="Goeker M."/>
        </authorList>
    </citation>
    <scope>NUCLEOTIDE SEQUENCE [LARGE SCALE GENOMIC DNA]</scope>
    <source>
        <strain evidence="2 3">DSM 22548</strain>
    </source>
</reference>
<dbReference type="AlphaFoldDB" id="A0A7W5UEW7"/>
<keyword evidence="1" id="KW-1133">Transmembrane helix</keyword>
<evidence type="ECO:0000313" key="3">
    <source>
        <dbReference type="Proteomes" id="UP000541425"/>
    </source>
</evidence>
<organism evidence="2 3">
    <name type="scientific">Alloprevotella rava</name>
    <dbReference type="NCBI Taxonomy" id="671218"/>
    <lineage>
        <taxon>Bacteria</taxon>
        <taxon>Pseudomonadati</taxon>
        <taxon>Bacteroidota</taxon>
        <taxon>Bacteroidia</taxon>
        <taxon>Bacteroidales</taxon>
        <taxon>Prevotellaceae</taxon>
        <taxon>Alloprevotella</taxon>
    </lineage>
</organism>
<evidence type="ECO:0000313" key="2">
    <source>
        <dbReference type="EMBL" id="MBB3702813.1"/>
    </source>
</evidence>
<dbReference type="EMBL" id="JACICA010000005">
    <property type="protein sequence ID" value="MBB3702813.1"/>
    <property type="molecule type" value="Genomic_DNA"/>
</dbReference>
<comment type="caution">
    <text evidence="2">The sequence shown here is derived from an EMBL/GenBank/DDBJ whole genome shotgun (WGS) entry which is preliminary data.</text>
</comment>
<protein>
    <submittedName>
        <fullName evidence="2">Uncharacterized protein</fullName>
    </submittedName>
</protein>
<feature type="transmembrane region" description="Helical" evidence="1">
    <location>
        <begin position="12"/>
        <end position="31"/>
    </location>
</feature>
<accession>A0A7W5UEW7</accession>
<dbReference type="RefSeq" id="WP_183696386.1">
    <property type="nucleotide sequence ID" value="NZ_JACICA010000005.1"/>
</dbReference>
<keyword evidence="1" id="KW-0812">Transmembrane</keyword>
<proteinExistence type="predicted"/>
<feature type="transmembrane region" description="Helical" evidence="1">
    <location>
        <begin position="37"/>
        <end position="58"/>
    </location>
</feature>
<name>A0A7W5UEW7_9BACT</name>
<keyword evidence="1" id="KW-0472">Membrane</keyword>
<dbReference type="Proteomes" id="UP000541425">
    <property type="component" value="Unassembled WGS sequence"/>
</dbReference>
<evidence type="ECO:0000256" key="1">
    <source>
        <dbReference type="SAM" id="Phobius"/>
    </source>
</evidence>
<gene>
    <name evidence="2" type="ORF">FHS60_001282</name>
</gene>